<feature type="transmembrane region" description="Helical" evidence="6">
    <location>
        <begin position="7"/>
        <end position="24"/>
    </location>
</feature>
<comment type="subcellular location">
    <subcellularLocation>
        <location evidence="1">Cell membrane</location>
        <topology evidence="1">Multi-pass membrane protein</topology>
    </subcellularLocation>
</comment>
<comment type="caution">
    <text evidence="7">The sequence shown here is derived from an EMBL/GenBank/DDBJ whole genome shotgun (WGS) entry which is preliminary data.</text>
</comment>
<evidence type="ECO:0000256" key="6">
    <source>
        <dbReference type="SAM" id="Phobius"/>
    </source>
</evidence>
<protein>
    <recommendedName>
        <fullName evidence="9">Cytochrome C oxidase subunit IV</fullName>
    </recommendedName>
</protein>
<sequence length="102" mass="10347">MRLDRLAVSWLILLGLSAVTLLLARHGGDGSGAGVGVAGAAALLALAVAKGREILLHYLELDRAGMAWRVLLSGYLVALCGAILLIYAAGSLGWIGPAGGAR</sequence>
<dbReference type="Pfam" id="PF03626">
    <property type="entry name" value="COX4_pro"/>
    <property type="match status" value="1"/>
</dbReference>
<keyword evidence="2" id="KW-1003">Cell membrane</keyword>
<evidence type="ECO:0000313" key="7">
    <source>
        <dbReference type="EMBL" id="RUQ72135.1"/>
    </source>
</evidence>
<dbReference type="AlphaFoldDB" id="A0A3S0VIV0"/>
<evidence type="ECO:0008006" key="9">
    <source>
        <dbReference type="Google" id="ProtNLM"/>
    </source>
</evidence>
<keyword evidence="8" id="KW-1185">Reference proteome</keyword>
<keyword evidence="4 6" id="KW-1133">Transmembrane helix</keyword>
<dbReference type="GO" id="GO:0005886">
    <property type="term" value="C:plasma membrane"/>
    <property type="evidence" value="ECO:0007669"/>
    <property type="project" value="UniProtKB-SubCell"/>
</dbReference>
<evidence type="ECO:0000256" key="2">
    <source>
        <dbReference type="ARBA" id="ARBA00022475"/>
    </source>
</evidence>
<evidence type="ECO:0000256" key="1">
    <source>
        <dbReference type="ARBA" id="ARBA00004651"/>
    </source>
</evidence>
<accession>A0A3S0VIV0</accession>
<feature type="transmembrane region" description="Helical" evidence="6">
    <location>
        <begin position="30"/>
        <end position="49"/>
    </location>
</feature>
<dbReference type="Proteomes" id="UP000280346">
    <property type="component" value="Unassembled WGS sequence"/>
</dbReference>
<evidence type="ECO:0000256" key="4">
    <source>
        <dbReference type="ARBA" id="ARBA00022989"/>
    </source>
</evidence>
<evidence type="ECO:0000313" key="8">
    <source>
        <dbReference type="Proteomes" id="UP000280346"/>
    </source>
</evidence>
<evidence type="ECO:0000256" key="3">
    <source>
        <dbReference type="ARBA" id="ARBA00022692"/>
    </source>
</evidence>
<reference evidence="7 8" key="1">
    <citation type="submission" date="2018-12" db="EMBL/GenBank/DDBJ databases">
        <authorList>
            <person name="Yang Y."/>
        </authorList>
    </citation>
    <scope>NUCLEOTIDE SEQUENCE [LARGE SCALE GENOMIC DNA]</scope>
    <source>
        <strain evidence="7 8">GSF71</strain>
    </source>
</reference>
<dbReference type="RefSeq" id="WP_126997795.1">
    <property type="nucleotide sequence ID" value="NZ_CP173192.1"/>
</dbReference>
<organism evidence="7 8">
    <name type="scientific">Azospirillum doebereinerae</name>
    <dbReference type="NCBI Taxonomy" id="92933"/>
    <lineage>
        <taxon>Bacteria</taxon>
        <taxon>Pseudomonadati</taxon>
        <taxon>Pseudomonadota</taxon>
        <taxon>Alphaproteobacteria</taxon>
        <taxon>Rhodospirillales</taxon>
        <taxon>Azospirillaceae</taxon>
        <taxon>Azospirillum</taxon>
    </lineage>
</organism>
<dbReference type="InterPro" id="IPR005171">
    <property type="entry name" value="Cyt_c_oxidase_su4_prok"/>
</dbReference>
<keyword evidence="5 6" id="KW-0472">Membrane</keyword>
<evidence type="ECO:0000256" key="5">
    <source>
        <dbReference type="ARBA" id="ARBA00023136"/>
    </source>
</evidence>
<proteinExistence type="predicted"/>
<keyword evidence="3 6" id="KW-0812">Transmembrane</keyword>
<dbReference type="OrthoDB" id="7306615at2"/>
<feature type="transmembrane region" description="Helical" evidence="6">
    <location>
        <begin position="70"/>
        <end position="95"/>
    </location>
</feature>
<gene>
    <name evidence="7" type="ORF">EJ913_11280</name>
</gene>
<dbReference type="EMBL" id="RZIJ01000007">
    <property type="protein sequence ID" value="RUQ72135.1"/>
    <property type="molecule type" value="Genomic_DNA"/>
</dbReference>
<name>A0A3S0VIV0_9PROT</name>